<dbReference type="GO" id="GO:0043093">
    <property type="term" value="P:FtsZ-dependent cytokinesis"/>
    <property type="evidence" value="ECO:0007669"/>
    <property type="project" value="UniProtKB-UniRule"/>
</dbReference>
<evidence type="ECO:0000256" key="2">
    <source>
        <dbReference type="ARBA" id="ARBA00022618"/>
    </source>
</evidence>
<dbReference type="PIRSF" id="PIRSF003101">
    <property type="entry name" value="FtsA"/>
    <property type="match status" value="1"/>
</dbReference>
<evidence type="ECO:0000256" key="5">
    <source>
        <dbReference type="HAMAP-Rule" id="MF_02033"/>
    </source>
</evidence>
<keyword evidence="3 5" id="KW-0472">Membrane</keyword>
<evidence type="ECO:0000313" key="9">
    <source>
        <dbReference type="Proteomes" id="UP000712673"/>
    </source>
</evidence>
<evidence type="ECO:0000256" key="4">
    <source>
        <dbReference type="ARBA" id="ARBA00023306"/>
    </source>
</evidence>
<keyword evidence="4 5" id="KW-0131">Cell cycle</keyword>
<dbReference type="PANTHER" id="PTHR32432:SF4">
    <property type="entry name" value="CELL DIVISION PROTEIN FTSA"/>
    <property type="match status" value="1"/>
</dbReference>
<dbReference type="Pfam" id="PF02491">
    <property type="entry name" value="SHS2_FTSA"/>
    <property type="match status" value="1"/>
</dbReference>
<evidence type="ECO:0000256" key="3">
    <source>
        <dbReference type="ARBA" id="ARBA00023136"/>
    </source>
</evidence>
<dbReference type="Gene3D" id="3.30.1490.110">
    <property type="match status" value="1"/>
</dbReference>
<comment type="caution">
    <text evidence="8">The sequence shown here is derived from an EMBL/GenBank/DDBJ whole genome shotgun (WGS) entry which is preliminary data.</text>
</comment>
<dbReference type="SMART" id="SM00842">
    <property type="entry name" value="FtsA"/>
    <property type="match status" value="1"/>
</dbReference>
<reference evidence="8" key="1">
    <citation type="submission" date="2019-03" db="EMBL/GenBank/DDBJ databases">
        <title>Lake Tanganyika Metagenome-Assembled Genomes (MAGs).</title>
        <authorList>
            <person name="Tran P."/>
        </authorList>
    </citation>
    <scope>NUCLEOTIDE SEQUENCE</scope>
    <source>
        <strain evidence="8">K_DeepCast_65m_m2_066</strain>
    </source>
</reference>
<comment type="function">
    <text evidence="5 6">Cell division protein that is involved in the assembly of the Z ring. May serve as a membrane anchor for the Z ring.</text>
</comment>
<dbReference type="SUPFAM" id="SSF53067">
    <property type="entry name" value="Actin-like ATPase domain"/>
    <property type="match status" value="2"/>
</dbReference>
<evidence type="ECO:0000256" key="6">
    <source>
        <dbReference type="PIRNR" id="PIRNR003101"/>
    </source>
</evidence>
<proteinExistence type="inferred from homology"/>
<dbReference type="GO" id="GO:0009898">
    <property type="term" value="C:cytoplasmic side of plasma membrane"/>
    <property type="evidence" value="ECO:0007669"/>
    <property type="project" value="UniProtKB-UniRule"/>
</dbReference>
<organism evidence="8 9">
    <name type="scientific">Tectimicrobiota bacterium</name>
    <dbReference type="NCBI Taxonomy" id="2528274"/>
    <lineage>
        <taxon>Bacteria</taxon>
        <taxon>Pseudomonadati</taxon>
        <taxon>Nitrospinota/Tectimicrobiota group</taxon>
        <taxon>Candidatus Tectimicrobiota</taxon>
    </lineage>
</organism>
<dbReference type="PANTHER" id="PTHR32432">
    <property type="entry name" value="CELL DIVISION PROTEIN FTSA-RELATED"/>
    <property type="match status" value="1"/>
</dbReference>
<evidence type="ECO:0000313" key="8">
    <source>
        <dbReference type="EMBL" id="MBM3223433.1"/>
    </source>
</evidence>
<dbReference type="InterPro" id="IPR050696">
    <property type="entry name" value="FtsA/MreB"/>
</dbReference>
<dbReference type="GO" id="GO:0032153">
    <property type="term" value="C:cell division site"/>
    <property type="evidence" value="ECO:0007669"/>
    <property type="project" value="UniProtKB-UniRule"/>
</dbReference>
<evidence type="ECO:0000259" key="7">
    <source>
        <dbReference type="SMART" id="SM00842"/>
    </source>
</evidence>
<dbReference type="InterPro" id="IPR003494">
    <property type="entry name" value="SHS2_FtsA"/>
</dbReference>
<evidence type="ECO:0000256" key="1">
    <source>
        <dbReference type="ARBA" id="ARBA00022475"/>
    </source>
</evidence>
<keyword evidence="2 5" id="KW-0132">Cell division</keyword>
<comment type="subunit">
    <text evidence="5">Self-interacts. Interacts with FtsZ.</text>
</comment>
<protein>
    <recommendedName>
        <fullName evidence="5 6">Cell division protein FtsA</fullName>
    </recommendedName>
</protein>
<dbReference type="Proteomes" id="UP000712673">
    <property type="component" value="Unassembled WGS sequence"/>
</dbReference>
<keyword evidence="1 5" id="KW-1003">Cell membrane</keyword>
<dbReference type="AlphaFoldDB" id="A0A937VZH2"/>
<name>A0A937VZH2_UNCTE</name>
<gene>
    <name evidence="5 8" type="primary">ftsA</name>
    <name evidence="8" type="ORF">FJZ47_06500</name>
</gene>
<feature type="domain" description="SHS2" evidence="7">
    <location>
        <begin position="9"/>
        <end position="195"/>
    </location>
</feature>
<sequence>MGRKGQHIVTGLDIGTTKICAIIGDVKSDGVIDVIGFGTHTSRGLKKGVVVNIDSTVESIRQAIEDAQMMAGVEVGSAYVGIAGGHITGMNSTGILAVKNQEITAREIDKVIDAARVVALPMDREVIHVLPQEFIVDDHRGILDPLGMSGVRLEARVHIVTAAVASAHNIVKCVNKADLEVEDIVLEQLASSETILTPDERELGVILIDIGGGSTNIALISGHGVKHTAVLGVGGNHITNDLAYGLSTTIPEAERLKKTYGCAYSPTAGMHETIEVRSLGEREPQRHTRMDLCDIIEPRVEEMLQMVLQEVKQSGYADSATSGVVLTGGTALLPGIVELAEDVFRLPARCGIPTGIGGLVDMVNSPMYATGVGLLQFALKQHHYGRFQKFTDDHLFGKIYHRMRDWFGEFLT</sequence>
<dbReference type="Pfam" id="PF14450">
    <property type="entry name" value="FtsA"/>
    <property type="match status" value="2"/>
</dbReference>
<comment type="similarity">
    <text evidence="5 6">Belongs to the FtsA/MreB family.</text>
</comment>
<dbReference type="EMBL" id="VGLS01000143">
    <property type="protein sequence ID" value="MBM3223433.1"/>
    <property type="molecule type" value="Genomic_DNA"/>
</dbReference>
<dbReference type="InterPro" id="IPR020823">
    <property type="entry name" value="Cell_div_FtsA"/>
</dbReference>
<comment type="subcellular location">
    <subcellularLocation>
        <location evidence="5">Cell membrane</location>
        <topology evidence="5">Peripheral membrane protein</topology>
        <orientation evidence="5">Cytoplasmic side</orientation>
    </subcellularLocation>
    <text evidence="5">Localizes to the Z ring in an FtsZ-dependent manner. Targeted to the membrane through a conserved C-terminal amphipathic helix.</text>
</comment>
<dbReference type="Gene3D" id="3.30.420.40">
    <property type="match status" value="2"/>
</dbReference>
<dbReference type="CDD" id="cd24048">
    <property type="entry name" value="ASKHA_NBD_FtsA"/>
    <property type="match status" value="1"/>
</dbReference>
<dbReference type="NCBIfam" id="TIGR01174">
    <property type="entry name" value="ftsA"/>
    <property type="match status" value="1"/>
</dbReference>
<dbReference type="HAMAP" id="MF_02033">
    <property type="entry name" value="FtsA"/>
    <property type="match status" value="1"/>
</dbReference>
<dbReference type="InterPro" id="IPR043129">
    <property type="entry name" value="ATPase_NBD"/>
</dbReference>
<accession>A0A937VZH2</accession>